<reference evidence="4 5" key="2">
    <citation type="journal article" date="2017" name="Antonie Van Leeuwenhoek">
        <title>Rhizobium rhizosphaerae sp. nov., a novel species isolated from rice rhizosphere.</title>
        <authorList>
            <person name="Zhao J.J."/>
            <person name="Zhang J."/>
            <person name="Zhang R.J."/>
            <person name="Zhang C.W."/>
            <person name="Yin H.Q."/>
            <person name="Zhang X.X."/>
        </authorList>
    </citation>
    <scope>NUCLEOTIDE SEQUENCE [LARGE SCALE GENOMIC DNA]</scope>
    <source>
        <strain evidence="4 5">ACAM 611</strain>
    </source>
</reference>
<organism evidence="4 5">
    <name type="scientific">Glaciecola punicea ACAM 611</name>
    <dbReference type="NCBI Taxonomy" id="1121923"/>
    <lineage>
        <taxon>Bacteria</taxon>
        <taxon>Pseudomonadati</taxon>
        <taxon>Pseudomonadota</taxon>
        <taxon>Gammaproteobacteria</taxon>
        <taxon>Alteromonadales</taxon>
        <taxon>Alteromonadaceae</taxon>
        <taxon>Glaciecola</taxon>
    </lineage>
</organism>
<dbReference type="InterPro" id="IPR009386">
    <property type="entry name" value="ZapG-like"/>
</dbReference>
<feature type="coiled-coil region" evidence="1">
    <location>
        <begin position="55"/>
        <end position="82"/>
    </location>
</feature>
<evidence type="ECO:0000256" key="3">
    <source>
        <dbReference type="SAM" id="Phobius"/>
    </source>
</evidence>
<dbReference type="AlphaFoldDB" id="H5T8H3"/>
<keyword evidence="1" id="KW-0175">Coiled coil</keyword>
<evidence type="ECO:0000256" key="2">
    <source>
        <dbReference type="SAM" id="MobiDB-lite"/>
    </source>
</evidence>
<dbReference type="RefSeq" id="WP_006002997.1">
    <property type="nucleotide sequence ID" value="NZ_BAET01000006.1"/>
</dbReference>
<feature type="transmembrane region" description="Helical" evidence="3">
    <location>
        <begin position="6"/>
        <end position="25"/>
    </location>
</feature>
<feature type="region of interest" description="Disordered" evidence="2">
    <location>
        <begin position="107"/>
        <end position="152"/>
    </location>
</feature>
<evidence type="ECO:0000313" key="4">
    <source>
        <dbReference type="EMBL" id="GAB54614.1"/>
    </source>
</evidence>
<dbReference type="EMBL" id="BAET01000006">
    <property type="protein sequence ID" value="GAB54614.1"/>
    <property type="molecule type" value="Genomic_DNA"/>
</dbReference>
<dbReference type="Pfam" id="PF06295">
    <property type="entry name" value="ZapG-like"/>
    <property type="match status" value="1"/>
</dbReference>
<evidence type="ECO:0008006" key="6">
    <source>
        <dbReference type="Google" id="ProtNLM"/>
    </source>
</evidence>
<evidence type="ECO:0000313" key="5">
    <source>
        <dbReference type="Proteomes" id="UP000053586"/>
    </source>
</evidence>
<comment type="caution">
    <text evidence="4">The sequence shown here is derived from an EMBL/GenBank/DDBJ whole genome shotgun (WGS) entry which is preliminary data.</text>
</comment>
<dbReference type="OrthoDB" id="6385810at2"/>
<dbReference type="eggNOG" id="COG3105">
    <property type="taxonomic scope" value="Bacteria"/>
</dbReference>
<dbReference type="Proteomes" id="UP000053586">
    <property type="component" value="Unassembled WGS sequence"/>
</dbReference>
<gene>
    <name evidence="4" type="ORF">GPUN_0467</name>
</gene>
<proteinExistence type="predicted"/>
<keyword evidence="3" id="KW-1133">Transmembrane helix</keyword>
<keyword evidence="5" id="KW-1185">Reference proteome</keyword>
<keyword evidence="3" id="KW-0472">Membrane</keyword>
<protein>
    <recommendedName>
        <fullName evidence="6">DUF1043 domain-containing protein</fullName>
    </recommendedName>
</protein>
<reference evidence="4 5" key="1">
    <citation type="journal article" date="2012" name="J. Bacteriol.">
        <title>Genome sequence of proteorhodopsin-containing sea ice bacterium Glaciecola punicea ACAM 611T.</title>
        <authorList>
            <person name="Qin Q.-L."/>
            <person name="Xie B.-B."/>
            <person name="Shu Y.-L."/>
            <person name="Rong J.-C."/>
            <person name="Zhao D.-L."/>
            <person name="Zhang X.-Y."/>
            <person name="Chen X.-L."/>
            <person name="Zhou B.-C."/>
            <person name="Zhanga Y.-Z."/>
        </authorList>
    </citation>
    <scope>NUCLEOTIDE SEQUENCE [LARGE SCALE GENOMIC DNA]</scope>
    <source>
        <strain evidence="4 5">ACAM 611</strain>
    </source>
</reference>
<accession>H5T8H3</accession>
<evidence type="ECO:0000256" key="1">
    <source>
        <dbReference type="SAM" id="Coils"/>
    </source>
</evidence>
<sequence length="152" mass="16536">MDLLALFIGIAVGLVVGFTVAWLWANSLSKAKSSASQSTESELKTMLTQQARNHLEASRVSIQTLESELNRLLASVKEYEQSLTINNDDFSKSTFFGEHTAMFLRNTEGKPNKITVTESSKNQPRDFANSGSGVFVGSPATQTAKKGEKSSN</sequence>
<dbReference type="STRING" id="56804.BAE46_11145"/>
<keyword evidence="3" id="KW-0812">Transmembrane</keyword>
<name>H5T8H3_9ALTE</name>